<dbReference type="RefSeq" id="WP_281793564.1">
    <property type="nucleotide sequence ID" value="NZ_BSDR01000001.1"/>
</dbReference>
<protein>
    <recommendedName>
        <fullName evidence="3">CRISPR-associated protein</fullName>
    </recommendedName>
</protein>
<evidence type="ECO:0000313" key="1">
    <source>
        <dbReference type="EMBL" id="GLI34308.1"/>
    </source>
</evidence>
<reference evidence="1" key="1">
    <citation type="submission" date="2022-12" db="EMBL/GenBank/DDBJ databases">
        <title>Reference genome sequencing for broad-spectrum identification of bacterial and archaeal isolates by mass spectrometry.</title>
        <authorList>
            <person name="Sekiguchi Y."/>
            <person name="Tourlousse D.M."/>
        </authorList>
    </citation>
    <scope>NUCLEOTIDE SEQUENCE</scope>
    <source>
        <strain evidence="1">ASRB1</strain>
    </source>
</reference>
<keyword evidence="2" id="KW-1185">Reference proteome</keyword>
<dbReference type="Proteomes" id="UP001144372">
    <property type="component" value="Unassembled WGS sequence"/>
</dbReference>
<dbReference type="InterPro" id="IPR049811">
    <property type="entry name" value="MJ1673-like_dom"/>
</dbReference>
<dbReference type="EMBL" id="BSDR01000001">
    <property type="protein sequence ID" value="GLI34308.1"/>
    <property type="molecule type" value="Genomic_DNA"/>
</dbReference>
<dbReference type="AlphaFoldDB" id="A0A9W6FSQ3"/>
<proteinExistence type="predicted"/>
<evidence type="ECO:0008006" key="3">
    <source>
        <dbReference type="Google" id="ProtNLM"/>
    </source>
</evidence>
<accession>A0A9W6FSQ3</accession>
<comment type="caution">
    <text evidence="1">The sequence shown here is derived from an EMBL/GenBank/DDBJ whole genome shotgun (WGS) entry which is preliminary data.</text>
</comment>
<name>A0A9W6FSQ3_9BACT</name>
<gene>
    <name evidence="1" type="ORF">DAMNIGENAA_17410</name>
</gene>
<sequence>MVKQMLFLFNHQPTAEQMMDAERTLEVGDIIYPPEDLQALWGRIPPDMAALEPFLEPFKNWLRKSAHPGDFVLIQGDYGATYLMVRFAMEHGLIPVYATTQRKAVEEPLPDGSIRLVHHFVHQRFRKYGV</sequence>
<organism evidence="1 2">
    <name type="scientific">Desulforhabdus amnigena</name>
    <dbReference type="NCBI Taxonomy" id="40218"/>
    <lineage>
        <taxon>Bacteria</taxon>
        <taxon>Pseudomonadati</taxon>
        <taxon>Thermodesulfobacteriota</taxon>
        <taxon>Syntrophobacteria</taxon>
        <taxon>Syntrophobacterales</taxon>
        <taxon>Syntrophobacteraceae</taxon>
        <taxon>Desulforhabdus</taxon>
    </lineage>
</organism>
<dbReference type="NCBIfam" id="NF040559">
    <property type="entry name" value="CAS_Csx20"/>
    <property type="match status" value="1"/>
</dbReference>
<evidence type="ECO:0000313" key="2">
    <source>
        <dbReference type="Proteomes" id="UP001144372"/>
    </source>
</evidence>